<proteinExistence type="predicted"/>
<evidence type="ECO:0000256" key="2">
    <source>
        <dbReference type="ARBA" id="ARBA00022475"/>
    </source>
</evidence>
<name>A0A1H1X984_BRESA</name>
<keyword evidence="9" id="KW-1185">Reference proteome</keyword>
<protein>
    <submittedName>
        <fullName evidence="8">MFS transporter, DHA1 family, arabinose polymer transporter</fullName>
    </submittedName>
</protein>
<feature type="transmembrane region" description="Helical" evidence="6">
    <location>
        <begin position="291"/>
        <end position="311"/>
    </location>
</feature>
<dbReference type="InterPro" id="IPR011701">
    <property type="entry name" value="MFS"/>
</dbReference>
<dbReference type="SUPFAM" id="SSF103473">
    <property type="entry name" value="MFS general substrate transporter"/>
    <property type="match status" value="1"/>
</dbReference>
<evidence type="ECO:0000256" key="4">
    <source>
        <dbReference type="ARBA" id="ARBA00022989"/>
    </source>
</evidence>
<evidence type="ECO:0000313" key="9">
    <source>
        <dbReference type="Proteomes" id="UP000199700"/>
    </source>
</evidence>
<keyword evidence="3 6" id="KW-0812">Transmembrane</keyword>
<feature type="transmembrane region" description="Helical" evidence="6">
    <location>
        <begin position="129"/>
        <end position="150"/>
    </location>
</feature>
<keyword evidence="2" id="KW-1003">Cell membrane</keyword>
<feature type="transmembrane region" description="Helical" evidence="6">
    <location>
        <begin position="332"/>
        <end position="353"/>
    </location>
</feature>
<dbReference type="Proteomes" id="UP000199700">
    <property type="component" value="Chromosome"/>
</dbReference>
<comment type="subcellular location">
    <subcellularLocation>
        <location evidence="1">Cell membrane</location>
        <topology evidence="1">Multi-pass membrane protein</topology>
    </subcellularLocation>
</comment>
<dbReference type="RefSeq" id="WP_092107814.1">
    <property type="nucleotide sequence ID" value="NZ_LT629739.1"/>
</dbReference>
<feature type="domain" description="Major facilitator superfamily (MFS) profile" evidence="7">
    <location>
        <begin position="1"/>
        <end position="381"/>
    </location>
</feature>
<dbReference type="CDD" id="cd17324">
    <property type="entry name" value="MFS_NepI_like"/>
    <property type="match status" value="1"/>
</dbReference>
<evidence type="ECO:0000256" key="3">
    <source>
        <dbReference type="ARBA" id="ARBA00022692"/>
    </source>
</evidence>
<evidence type="ECO:0000313" key="8">
    <source>
        <dbReference type="EMBL" id="SDT05875.1"/>
    </source>
</evidence>
<evidence type="ECO:0000259" key="7">
    <source>
        <dbReference type="PROSITE" id="PS50850"/>
    </source>
</evidence>
<feature type="transmembrane region" description="Helical" evidence="6">
    <location>
        <begin position="265"/>
        <end position="285"/>
    </location>
</feature>
<dbReference type="InterPro" id="IPR020846">
    <property type="entry name" value="MFS_dom"/>
</dbReference>
<feature type="transmembrane region" description="Helical" evidence="6">
    <location>
        <begin position="95"/>
        <end position="117"/>
    </location>
</feature>
<dbReference type="EMBL" id="LT629739">
    <property type="protein sequence ID" value="SDT05875.1"/>
    <property type="molecule type" value="Genomic_DNA"/>
</dbReference>
<dbReference type="Gene3D" id="1.20.1250.20">
    <property type="entry name" value="MFS general substrate transporter like domains"/>
    <property type="match status" value="1"/>
</dbReference>
<keyword evidence="4 6" id="KW-1133">Transmembrane helix</keyword>
<dbReference type="STRING" id="629680.SAMN04489751_3638"/>
<feature type="transmembrane region" description="Helical" evidence="6">
    <location>
        <begin position="201"/>
        <end position="224"/>
    </location>
</feature>
<feature type="transmembrane region" description="Helical" evidence="6">
    <location>
        <begin position="359"/>
        <end position="379"/>
    </location>
</feature>
<accession>A0A1H1X984</accession>
<dbReference type="NCBIfam" id="NF033135">
    <property type="entry name" value="cmx_cmrA"/>
    <property type="match status" value="1"/>
</dbReference>
<dbReference type="GO" id="GO:0005886">
    <property type="term" value="C:plasma membrane"/>
    <property type="evidence" value="ECO:0007669"/>
    <property type="project" value="UniProtKB-SubCell"/>
</dbReference>
<gene>
    <name evidence="8" type="ORF">SAMN04489751_3638</name>
</gene>
<dbReference type="PROSITE" id="PS50850">
    <property type="entry name" value="MFS"/>
    <property type="match status" value="1"/>
</dbReference>
<feature type="transmembrane region" description="Helical" evidence="6">
    <location>
        <begin position="70"/>
        <end position="89"/>
    </location>
</feature>
<dbReference type="PANTHER" id="PTHR43124">
    <property type="entry name" value="PURINE EFFLUX PUMP PBUE"/>
    <property type="match status" value="1"/>
</dbReference>
<dbReference type="AlphaFoldDB" id="A0A1H1X984"/>
<dbReference type="PANTHER" id="PTHR43124:SF3">
    <property type="entry name" value="CHLORAMPHENICOL EFFLUX PUMP RV0191"/>
    <property type="match status" value="1"/>
</dbReference>
<dbReference type="InterPro" id="IPR036259">
    <property type="entry name" value="MFS_trans_sf"/>
</dbReference>
<feature type="transmembrane region" description="Helical" evidence="6">
    <location>
        <begin position="236"/>
        <end position="258"/>
    </location>
</feature>
<dbReference type="OrthoDB" id="9814237at2"/>
<dbReference type="GO" id="GO:0022857">
    <property type="term" value="F:transmembrane transporter activity"/>
    <property type="evidence" value="ECO:0007669"/>
    <property type="project" value="InterPro"/>
</dbReference>
<evidence type="ECO:0000256" key="1">
    <source>
        <dbReference type="ARBA" id="ARBA00004651"/>
    </source>
</evidence>
<dbReference type="InterPro" id="IPR050189">
    <property type="entry name" value="MFS_Efflux_Transporters"/>
</dbReference>
<dbReference type="Pfam" id="PF07690">
    <property type="entry name" value="MFS_1"/>
    <property type="match status" value="1"/>
</dbReference>
<feature type="transmembrane region" description="Helical" evidence="6">
    <location>
        <begin position="156"/>
        <end position="180"/>
    </location>
</feature>
<organism evidence="8 9">
    <name type="scientific">Brevibacterium sandarakinum</name>
    <dbReference type="NCBI Taxonomy" id="629680"/>
    <lineage>
        <taxon>Bacteria</taxon>
        <taxon>Bacillati</taxon>
        <taxon>Actinomycetota</taxon>
        <taxon>Actinomycetes</taxon>
        <taxon>Micrococcales</taxon>
        <taxon>Brevibacteriaceae</taxon>
        <taxon>Brevibacterium</taxon>
    </lineage>
</organism>
<evidence type="ECO:0000256" key="5">
    <source>
        <dbReference type="ARBA" id="ARBA00023136"/>
    </source>
</evidence>
<evidence type="ECO:0000256" key="6">
    <source>
        <dbReference type="SAM" id="Phobius"/>
    </source>
</evidence>
<sequence>MPVAVFVLGLTVFSLGTTEFMVAGLLPELSTEFGVPVSQAGWLISVFALGVVVGAPLITAATTRIPRKSALVGLLVVFIAGEVVATLAGSFEVLMAARVVTAVAHGAFFGIGAVLAADLVGSGRRARAISIMFGGLTIATIAGVPLGTFLGQQIGWRAAFLGAVAVLGIVDLIGVAVLVPKQPGSSSGLDLRRELSAFANTRVWLALATTMLSQAGLYTAYTYIAPLLTDVTGFAPGWVAPLLGLFGVGTFAGSLIGGRLADRSLMATLCLGLIGLAAILAAFSLTAGHKIAMVVTLALFGVGAFVINPALQTRVMNLTDHAPTLASTSNISAFNLGNALGPWLGGLGISAGAGLLAPSWIGALLALAALTVALTSLAADRRVRNRTSGHTPMTKPG</sequence>
<feature type="transmembrane region" description="Helical" evidence="6">
    <location>
        <begin position="40"/>
        <end position="58"/>
    </location>
</feature>
<reference evidence="8" key="1">
    <citation type="submission" date="2016-10" db="EMBL/GenBank/DDBJ databases">
        <authorList>
            <person name="Varghese N."/>
            <person name="Submissions S."/>
        </authorList>
    </citation>
    <scope>NUCLEOTIDE SEQUENCE [LARGE SCALE GENOMIC DNA]</scope>
    <source>
        <strain evidence="8">DSM 22082</strain>
    </source>
</reference>
<keyword evidence="5 6" id="KW-0472">Membrane</keyword>